<organism evidence="1 2">
    <name type="scientific">Arcticibacter tournemirensis</name>
    <dbReference type="NCBI Taxonomy" id="699437"/>
    <lineage>
        <taxon>Bacteria</taxon>
        <taxon>Pseudomonadati</taxon>
        <taxon>Bacteroidota</taxon>
        <taxon>Sphingobacteriia</taxon>
        <taxon>Sphingobacteriales</taxon>
        <taxon>Sphingobacteriaceae</taxon>
        <taxon>Arcticibacter</taxon>
    </lineage>
</organism>
<proteinExistence type="predicted"/>
<dbReference type="Proteomes" id="UP000290848">
    <property type="component" value="Unassembled WGS sequence"/>
</dbReference>
<dbReference type="SUPFAM" id="SSF55781">
    <property type="entry name" value="GAF domain-like"/>
    <property type="match status" value="1"/>
</dbReference>
<comment type="caution">
    <text evidence="1">The sequence shown here is derived from an EMBL/GenBank/DDBJ whole genome shotgun (WGS) entry which is preliminary data.</text>
</comment>
<evidence type="ECO:0000313" key="2">
    <source>
        <dbReference type="Proteomes" id="UP000290848"/>
    </source>
</evidence>
<dbReference type="EMBL" id="RXOC01000004">
    <property type="protein sequence ID" value="RXF70644.1"/>
    <property type="molecule type" value="Genomic_DNA"/>
</dbReference>
<evidence type="ECO:0000313" key="1">
    <source>
        <dbReference type="EMBL" id="RXF70644.1"/>
    </source>
</evidence>
<dbReference type="RefSeq" id="WP_128768949.1">
    <property type="nucleotide sequence ID" value="NZ_RXOC01000004.1"/>
</dbReference>
<dbReference type="InterPro" id="IPR029016">
    <property type="entry name" value="GAF-like_dom_sf"/>
</dbReference>
<dbReference type="AlphaFoldDB" id="A0A4Q0MBT8"/>
<protein>
    <submittedName>
        <fullName evidence="1">GAF domain-containing protein</fullName>
    </submittedName>
</protein>
<sequence>MKLLSFPDTPFRIQLSFDSVINNLESAVNEKADRQAGHEEALLKEINQHPELRTGITDIDQIESNAGLIKRLLADYFPQQLTLNEIKGVSFPYLNVVFNRTQRFNNILKAAGDNFEFNIRDLDQHQFYVLNCCLILNEFYNTKLDFRKPLFYDIPASDGTIRHYRILYNADFLDILPTERSVKLTSADIDQLINNYDNLDLWMEKFPPKSWLIKGFALMSLIDVTIENAVSVLKERLLRFDAASFEQSIDPVFHSIFDTPHIKIGFTLFNSEDNTLSIAAFGKPLRSFIMEGSEPRNINDVLCPGSYQALIVERRYFAVSDTADFHIKNPESSLACHVAPSAIRSFILAPVVKDDEVIGLLEVVSKRPKELNSINANKLDVVMPYITDNIKRLIVEFQNQIQAFIQEKFTTIHSSVYWKFKEEAQRYIYSRRRGEERSLGAIVFNEVFPLYGEIDIKGSSAARNLSVQKDLQTQVLSLLSLLQKIPVPMPSDPFEKGKKQLERFLQDLLLPVKASTEQYITDYILNNIHPWLRECQDPRLASAIKEYFIENGKASGVFHAHRRKYEQSITMVNEKLAGIIDNSQEEAQQAFPHYYERFKTDGIEHNLYIGPSIAPGQAFTEKHLRDLRLWQLKVLCEMETAHHYYKSSLPYPLDVTTLVLVYDTPISVRFRMDEKRLDVDGSYNARFEIVKKRIDKACVLNTDERITQPGKITIVYSNLHEEKEYSEYVHLLQEQNILDWNIEKLDVEDLQGVVGLKALRVKINHDNTSLTMM</sequence>
<accession>A0A4Q0MBT8</accession>
<reference evidence="1 2" key="1">
    <citation type="submission" date="2018-12" db="EMBL/GenBank/DDBJ databases">
        <title>The Draft Genome Sequence of the Soil Bacterium Pedobacter tournemirensis R1.</title>
        <authorList>
            <person name="He J."/>
        </authorList>
    </citation>
    <scope>NUCLEOTIDE SEQUENCE [LARGE SCALE GENOMIC DNA]</scope>
    <source>
        <strain evidence="1 2">R1</strain>
    </source>
</reference>
<name>A0A4Q0MBT8_9SPHI</name>
<dbReference type="Gene3D" id="3.30.450.40">
    <property type="match status" value="1"/>
</dbReference>
<gene>
    <name evidence="1" type="ORF">EKH83_08370</name>
</gene>